<dbReference type="OrthoDB" id="149341at2759"/>
<reference evidence="1 2" key="1">
    <citation type="journal article" date="2021" name="Genome Biol.">
        <title>AFLAP: assembly-free linkage analysis pipeline using k-mers from genome sequencing data.</title>
        <authorList>
            <person name="Fletcher K."/>
            <person name="Zhang L."/>
            <person name="Gil J."/>
            <person name="Han R."/>
            <person name="Cavanaugh K."/>
            <person name="Michelmore R."/>
        </authorList>
    </citation>
    <scope>NUCLEOTIDE SEQUENCE [LARGE SCALE GENOMIC DNA]</scope>
    <source>
        <strain evidence="1 2">SF5</strain>
    </source>
</reference>
<protein>
    <recommendedName>
        <fullName evidence="3">Reverse transcriptase Ty1/copia-type domain-containing protein</fullName>
    </recommendedName>
</protein>
<dbReference type="Proteomes" id="UP000294530">
    <property type="component" value="Unassembled WGS sequence"/>
</dbReference>
<dbReference type="GeneID" id="94345191"/>
<organism evidence="1 2">
    <name type="scientific">Bremia lactucae</name>
    <name type="common">Lettuce downy mildew</name>
    <dbReference type="NCBI Taxonomy" id="4779"/>
    <lineage>
        <taxon>Eukaryota</taxon>
        <taxon>Sar</taxon>
        <taxon>Stramenopiles</taxon>
        <taxon>Oomycota</taxon>
        <taxon>Peronosporomycetes</taxon>
        <taxon>Peronosporales</taxon>
        <taxon>Peronosporaceae</taxon>
        <taxon>Bremia</taxon>
    </lineage>
</organism>
<dbReference type="KEGG" id="blac:94345191"/>
<dbReference type="EMBL" id="SHOA02000016">
    <property type="protein sequence ID" value="TDH68484.1"/>
    <property type="molecule type" value="Genomic_DNA"/>
</dbReference>
<comment type="caution">
    <text evidence="1">The sequence shown here is derived from an EMBL/GenBank/DDBJ whole genome shotgun (WGS) entry which is preliminary data.</text>
</comment>
<name>A0A976FL25_BRELC</name>
<evidence type="ECO:0008006" key="3">
    <source>
        <dbReference type="Google" id="ProtNLM"/>
    </source>
</evidence>
<accession>A0A976FL25</accession>
<evidence type="ECO:0000313" key="2">
    <source>
        <dbReference type="Proteomes" id="UP000294530"/>
    </source>
</evidence>
<proteinExistence type="predicted"/>
<sequence length="71" mass="8150">MVMVEGLLVDCMSIVEATEINSALSKYFTLKDLGDALFVPGIEVKYIRERRLLHICQSQFIERLAERFGQN</sequence>
<dbReference type="RefSeq" id="XP_067817983.1">
    <property type="nucleotide sequence ID" value="XM_067959520.1"/>
</dbReference>
<keyword evidence="2" id="KW-1185">Reference proteome</keyword>
<gene>
    <name evidence="1" type="ORF">CCR75_001417</name>
</gene>
<dbReference type="AlphaFoldDB" id="A0A976FL25"/>
<evidence type="ECO:0000313" key="1">
    <source>
        <dbReference type="EMBL" id="TDH68484.1"/>
    </source>
</evidence>